<evidence type="ECO:0000313" key="3">
    <source>
        <dbReference type="Proteomes" id="UP001596201"/>
    </source>
</evidence>
<feature type="transmembrane region" description="Helical" evidence="1">
    <location>
        <begin position="6"/>
        <end position="24"/>
    </location>
</feature>
<keyword evidence="1" id="KW-0472">Membrane</keyword>
<evidence type="ECO:0000256" key="1">
    <source>
        <dbReference type="SAM" id="Phobius"/>
    </source>
</evidence>
<keyword evidence="3" id="KW-1185">Reference proteome</keyword>
<reference evidence="2 3" key="1">
    <citation type="journal article" date="2019" name="Int. J. Syst. Evol. Microbiol.">
        <title>The Global Catalogue of Microorganisms (GCM) 10K type strain sequencing project: providing services to taxonomists for standard genome sequencing and annotation.</title>
        <authorList>
            <consortium name="The Broad Institute Genomics Platform"/>
            <consortium name="The Broad Institute Genome Sequencing Center for Infectious Disease"/>
            <person name="Wu L."/>
            <person name="Ma J."/>
        </authorList>
    </citation>
    <scope>NUCLEOTIDE SEQUENCE [LARGE SCALE GENOMIC DNA]</scope>
    <source>
        <strain evidence="2 3">CGMCC 1.12237</strain>
    </source>
</reference>
<dbReference type="EMBL" id="JBHSKX010000001">
    <property type="protein sequence ID" value="MFC5365497.1"/>
    <property type="molecule type" value="Genomic_DNA"/>
</dbReference>
<dbReference type="AlphaFoldDB" id="A0ABD5R675"/>
<comment type="caution">
    <text evidence="2">The sequence shown here is derived from an EMBL/GenBank/DDBJ whole genome shotgun (WGS) entry which is preliminary data.</text>
</comment>
<feature type="transmembrane region" description="Helical" evidence="1">
    <location>
        <begin position="31"/>
        <end position="50"/>
    </location>
</feature>
<organism evidence="2 3">
    <name type="scientific">Salinirubrum litoreum</name>
    <dbReference type="NCBI Taxonomy" id="1126234"/>
    <lineage>
        <taxon>Archaea</taxon>
        <taxon>Methanobacteriati</taxon>
        <taxon>Methanobacteriota</taxon>
        <taxon>Stenosarchaea group</taxon>
        <taxon>Halobacteria</taxon>
        <taxon>Halobacteriales</taxon>
        <taxon>Haloferacaceae</taxon>
        <taxon>Salinirubrum</taxon>
    </lineage>
</organism>
<dbReference type="Proteomes" id="UP001596201">
    <property type="component" value="Unassembled WGS sequence"/>
</dbReference>
<accession>A0ABD5R675</accession>
<dbReference type="RefSeq" id="WP_227229210.1">
    <property type="nucleotide sequence ID" value="NZ_JAJCVJ010000001.1"/>
</dbReference>
<sequence>MILTSVKTAALTVYTFLVGGLLVASQSPGAMVLGVGLCCVVALVLIRGLGTTATN</sequence>
<gene>
    <name evidence="2" type="ORF">ACFPJ5_00995</name>
</gene>
<name>A0ABD5R675_9EURY</name>
<keyword evidence="1" id="KW-0812">Transmembrane</keyword>
<evidence type="ECO:0000313" key="2">
    <source>
        <dbReference type="EMBL" id="MFC5365497.1"/>
    </source>
</evidence>
<protein>
    <submittedName>
        <fullName evidence="2">Uncharacterized protein</fullName>
    </submittedName>
</protein>
<proteinExistence type="predicted"/>
<keyword evidence="1" id="KW-1133">Transmembrane helix</keyword>